<proteinExistence type="predicted"/>
<comment type="caution">
    <text evidence="2">The sequence shown here is derived from an EMBL/GenBank/DDBJ whole genome shotgun (WGS) entry which is preliminary data.</text>
</comment>
<feature type="region of interest" description="Disordered" evidence="1">
    <location>
        <begin position="44"/>
        <end position="82"/>
    </location>
</feature>
<dbReference type="AlphaFoldDB" id="A0A9Q0DRC2"/>
<evidence type="ECO:0000313" key="3">
    <source>
        <dbReference type="Proteomes" id="UP001148018"/>
    </source>
</evidence>
<reference evidence="2" key="1">
    <citation type="submission" date="2022-07" db="EMBL/GenBank/DDBJ databases">
        <title>Chromosome-level genome of Muraenolepis orangiensis.</title>
        <authorList>
            <person name="Kim J."/>
        </authorList>
    </citation>
    <scope>NUCLEOTIDE SEQUENCE</scope>
    <source>
        <strain evidence="2">KU_S4_2022</strain>
        <tissue evidence="2">Muscle</tissue>
    </source>
</reference>
<evidence type="ECO:0000256" key="1">
    <source>
        <dbReference type="SAM" id="MobiDB-lite"/>
    </source>
</evidence>
<dbReference type="EMBL" id="JANIIK010000112">
    <property type="protein sequence ID" value="KAJ3593475.1"/>
    <property type="molecule type" value="Genomic_DNA"/>
</dbReference>
<accession>A0A9Q0DRC2</accession>
<keyword evidence="3" id="KW-1185">Reference proteome</keyword>
<name>A0A9Q0DRC2_9TELE</name>
<evidence type="ECO:0000313" key="2">
    <source>
        <dbReference type="EMBL" id="KAJ3593475.1"/>
    </source>
</evidence>
<dbReference type="Proteomes" id="UP001148018">
    <property type="component" value="Unassembled WGS sequence"/>
</dbReference>
<organism evidence="2 3">
    <name type="scientific">Muraenolepis orangiensis</name>
    <name type="common">Patagonian moray cod</name>
    <dbReference type="NCBI Taxonomy" id="630683"/>
    <lineage>
        <taxon>Eukaryota</taxon>
        <taxon>Metazoa</taxon>
        <taxon>Chordata</taxon>
        <taxon>Craniata</taxon>
        <taxon>Vertebrata</taxon>
        <taxon>Euteleostomi</taxon>
        <taxon>Actinopterygii</taxon>
        <taxon>Neopterygii</taxon>
        <taxon>Teleostei</taxon>
        <taxon>Neoteleostei</taxon>
        <taxon>Acanthomorphata</taxon>
        <taxon>Zeiogadaria</taxon>
        <taxon>Gadariae</taxon>
        <taxon>Gadiformes</taxon>
        <taxon>Muraenolepidoidei</taxon>
        <taxon>Muraenolepididae</taxon>
        <taxon>Muraenolepis</taxon>
    </lineage>
</organism>
<sequence>MALIPIVIPGGEEDLQTPITGPSVLRGVTGTARVTWLASNQTVRLEAASQQTPSPPPCTAGDNSPPPTPDNGSASAASGGLR</sequence>
<feature type="compositionally biased region" description="Pro residues" evidence="1">
    <location>
        <begin position="53"/>
        <end position="69"/>
    </location>
</feature>
<gene>
    <name evidence="2" type="ORF">NHX12_005809</name>
</gene>
<protein>
    <submittedName>
        <fullName evidence="2">Uncharacterized protein</fullName>
    </submittedName>
</protein>